<keyword evidence="4" id="KW-1185">Reference proteome</keyword>
<proteinExistence type="predicted"/>
<dbReference type="AlphaFoldDB" id="A0A9K3Q8S0"/>
<sequence>MSKMPEIAFASIECGLAALSLWFASRLTVFYRKNFSIQEHPRPWVDLGMMGLAMWCYTCKRNDISRQSHLFLCACSVVESIRRVDSLEEIFKSLLVASSFYLASTETVAVLSWVAVCIMATTQLLRWPPGLKAYLRSLRTVCGPSYAILITGACYRESCGDISTDLFLRLPLLRSPSLLECATFSSLLASIAFRPDNKELWRILPELSKRGFIPSETRQKHVHATLMILSYICMVAKFIALDFDNPWKVTGYVLISCSSIGLLLGVRGISNLWIKSQAAVSFLHDRTMMQSDRHEGPDEEEQQGLLLIEEDDEKEHTDEEPTPQSSTRKFWSNDDRKDSESRIENGGRGLSSIRSTFDPHQRSFGRNPCIDESSSNLPVISIPLRRDSSFCSIRSNVSYETFHTSTAIRRIRFQVVVWYIGAPDEVNGRVEMKFRVTIFWNAPADKDDEVGYGMNNPYHKRIWKMHGRQRAYETNLSEVGDNDRIVYVPPVSILNAVEFDLLGEAEVCRLNTTENLMKWSALYRASLLQDNMNVGEFPHDEHDLVLRLGILKHRQRRKRWDKRIWKLDLATREDTEDTIENPHGTIVNHVKVPGFNHGDRDLEFEFLPLQLDAERDPMALDECLQVKLRVRRESSYFDRNIIPLLACLNTVAVSTLALRAKEFGARGEMILATSFVEIGIRMTVDSRLPVVGYQIKMQFVLNNFFFGLVFLVLESSLVYLLEDGGYIHSAVLYDRMAAIAEVLHMIATLYIYYRGSGAFCDSNCFQRRVMTELSDSPKREREMSSSSLGV</sequence>
<evidence type="ECO:0000313" key="3">
    <source>
        <dbReference type="EMBL" id="KAG7374320.1"/>
    </source>
</evidence>
<feature type="transmembrane region" description="Helical" evidence="2">
    <location>
        <begin position="7"/>
        <end position="25"/>
    </location>
</feature>
<feature type="transmembrane region" description="Helical" evidence="2">
    <location>
        <begin position="732"/>
        <end position="753"/>
    </location>
</feature>
<feature type="transmembrane region" description="Helical" evidence="2">
    <location>
        <begin position="224"/>
        <end position="243"/>
    </location>
</feature>
<keyword evidence="2" id="KW-1133">Transmembrane helix</keyword>
<feature type="transmembrane region" description="Helical" evidence="2">
    <location>
        <begin position="249"/>
        <end position="266"/>
    </location>
</feature>
<dbReference type="EMBL" id="JAGRRH010000001">
    <property type="protein sequence ID" value="KAG7374320.1"/>
    <property type="molecule type" value="Genomic_DNA"/>
</dbReference>
<gene>
    <name evidence="3" type="ORF">IV203_013415</name>
</gene>
<feature type="compositionally biased region" description="Basic and acidic residues" evidence="1">
    <location>
        <begin position="331"/>
        <end position="345"/>
    </location>
</feature>
<evidence type="ECO:0000313" key="4">
    <source>
        <dbReference type="Proteomes" id="UP000693970"/>
    </source>
</evidence>
<evidence type="ECO:0000256" key="1">
    <source>
        <dbReference type="SAM" id="MobiDB-lite"/>
    </source>
</evidence>
<dbReference type="Proteomes" id="UP000693970">
    <property type="component" value="Unassembled WGS sequence"/>
</dbReference>
<feature type="region of interest" description="Disordered" evidence="1">
    <location>
        <begin position="310"/>
        <end position="369"/>
    </location>
</feature>
<name>A0A9K3Q8S0_9STRA</name>
<keyword evidence="2" id="KW-0472">Membrane</keyword>
<evidence type="ECO:0000256" key="2">
    <source>
        <dbReference type="SAM" id="Phobius"/>
    </source>
</evidence>
<reference evidence="3" key="2">
    <citation type="submission" date="2021-04" db="EMBL/GenBank/DDBJ databases">
        <authorList>
            <person name="Podell S."/>
        </authorList>
    </citation>
    <scope>NUCLEOTIDE SEQUENCE</scope>
    <source>
        <strain evidence="3">Hildebrandi</strain>
    </source>
</reference>
<feature type="transmembrane region" description="Helical" evidence="2">
    <location>
        <begin position="699"/>
        <end position="720"/>
    </location>
</feature>
<keyword evidence="2" id="KW-0812">Transmembrane</keyword>
<organism evidence="3 4">
    <name type="scientific">Nitzschia inconspicua</name>
    <dbReference type="NCBI Taxonomy" id="303405"/>
    <lineage>
        <taxon>Eukaryota</taxon>
        <taxon>Sar</taxon>
        <taxon>Stramenopiles</taxon>
        <taxon>Ochrophyta</taxon>
        <taxon>Bacillariophyta</taxon>
        <taxon>Bacillariophyceae</taxon>
        <taxon>Bacillariophycidae</taxon>
        <taxon>Bacillariales</taxon>
        <taxon>Bacillariaceae</taxon>
        <taxon>Nitzschia</taxon>
    </lineage>
</organism>
<comment type="caution">
    <text evidence="3">The sequence shown here is derived from an EMBL/GenBank/DDBJ whole genome shotgun (WGS) entry which is preliminary data.</text>
</comment>
<dbReference type="OrthoDB" id="42679at2759"/>
<protein>
    <submittedName>
        <fullName evidence="3">Uncharacterized protein</fullName>
    </submittedName>
</protein>
<reference evidence="3" key="1">
    <citation type="journal article" date="2021" name="Sci. Rep.">
        <title>Diploid genomic architecture of Nitzschia inconspicua, an elite biomass production diatom.</title>
        <authorList>
            <person name="Oliver A."/>
            <person name="Podell S."/>
            <person name="Pinowska A."/>
            <person name="Traller J.C."/>
            <person name="Smith S.R."/>
            <person name="McClure R."/>
            <person name="Beliaev A."/>
            <person name="Bohutskyi P."/>
            <person name="Hill E.A."/>
            <person name="Rabines A."/>
            <person name="Zheng H."/>
            <person name="Allen L.Z."/>
            <person name="Kuo A."/>
            <person name="Grigoriev I.V."/>
            <person name="Allen A.E."/>
            <person name="Hazlebeck D."/>
            <person name="Allen E.E."/>
        </authorList>
    </citation>
    <scope>NUCLEOTIDE SEQUENCE</scope>
    <source>
        <strain evidence="3">Hildebrandi</strain>
    </source>
</reference>
<accession>A0A9K3Q8S0</accession>